<sequence>MARYIKANPKVARFLNLQNDRLAVRDGNYILWQADMLAFGPLFRLNETLTAIGAISLMPHEAREEQDGTVTRPLPEATDPRFIVTPTTSGDDADAEPDETVSEPDVTEEPADNNHLNDNLQ</sequence>
<proteinExistence type="predicted"/>
<organism evidence="2 3">
    <name type="scientific">Muribaculum intestinale</name>
    <dbReference type="NCBI Taxonomy" id="1796646"/>
    <lineage>
        <taxon>Bacteria</taxon>
        <taxon>Pseudomonadati</taxon>
        <taxon>Bacteroidota</taxon>
        <taxon>Bacteroidia</taxon>
        <taxon>Bacteroidales</taxon>
        <taxon>Muribaculaceae</taxon>
        <taxon>Muribaculum</taxon>
    </lineage>
</organism>
<name>A0A4S2G031_9BACT</name>
<dbReference type="EMBL" id="SRYD01000015">
    <property type="protein sequence ID" value="TGY74982.1"/>
    <property type="molecule type" value="Genomic_DNA"/>
</dbReference>
<evidence type="ECO:0000256" key="1">
    <source>
        <dbReference type="SAM" id="MobiDB-lite"/>
    </source>
</evidence>
<evidence type="ECO:0000313" key="3">
    <source>
        <dbReference type="Proteomes" id="UP000306630"/>
    </source>
</evidence>
<evidence type="ECO:0000313" key="2">
    <source>
        <dbReference type="EMBL" id="TGY74982.1"/>
    </source>
</evidence>
<protein>
    <submittedName>
        <fullName evidence="2">Uncharacterized protein</fullName>
    </submittedName>
</protein>
<dbReference type="Proteomes" id="UP000306630">
    <property type="component" value="Unassembled WGS sequence"/>
</dbReference>
<dbReference type="AlphaFoldDB" id="A0A4S2G031"/>
<feature type="region of interest" description="Disordered" evidence="1">
    <location>
        <begin position="60"/>
        <end position="121"/>
    </location>
</feature>
<feature type="compositionally biased region" description="Acidic residues" evidence="1">
    <location>
        <begin position="91"/>
        <end position="111"/>
    </location>
</feature>
<reference evidence="2 3" key="1">
    <citation type="submission" date="2019-04" db="EMBL/GenBank/DDBJ databases">
        <title>Microbes associate with the intestines of laboratory mice.</title>
        <authorList>
            <person name="Navarre W."/>
            <person name="Wong E."/>
            <person name="Huang K."/>
            <person name="Tropini C."/>
            <person name="Ng K."/>
            <person name="Yu B."/>
        </authorList>
    </citation>
    <scope>NUCLEOTIDE SEQUENCE [LARGE SCALE GENOMIC DNA]</scope>
    <source>
        <strain evidence="2 3">NM06_A21</strain>
    </source>
</reference>
<accession>A0A4S2G031</accession>
<gene>
    <name evidence="2" type="ORF">E5333_04970</name>
</gene>
<comment type="caution">
    <text evidence="2">The sequence shown here is derived from an EMBL/GenBank/DDBJ whole genome shotgun (WGS) entry which is preliminary data.</text>
</comment>
<dbReference type="RefSeq" id="WP_123611840.1">
    <property type="nucleotide sequence ID" value="NZ_CAOMEY010000013.1"/>
</dbReference>